<reference evidence="1 2" key="1">
    <citation type="journal article" date="2018" name="Nat. Biotechnol.">
        <title>A standardized bacterial taxonomy based on genome phylogeny substantially revises the tree of life.</title>
        <authorList>
            <person name="Parks D.H."/>
            <person name="Chuvochina M."/>
            <person name="Waite D.W."/>
            <person name="Rinke C."/>
            <person name="Skarshewski A."/>
            <person name="Chaumeil P.A."/>
            <person name="Hugenholtz P."/>
        </authorList>
    </citation>
    <scope>NUCLEOTIDE SEQUENCE [LARGE SCALE GENOMIC DNA]</scope>
    <source>
        <strain evidence="1">UBA8844</strain>
    </source>
</reference>
<gene>
    <name evidence="1" type="ORF">DGD08_04625</name>
</gene>
<name>A0A3D4V5T8_9BACT</name>
<dbReference type="AlphaFoldDB" id="A0A3D4V5T8"/>
<proteinExistence type="predicted"/>
<dbReference type="Proteomes" id="UP000264071">
    <property type="component" value="Unassembled WGS sequence"/>
</dbReference>
<dbReference type="EMBL" id="DPIY01000005">
    <property type="protein sequence ID" value="HCT56480.1"/>
    <property type="molecule type" value="Genomic_DNA"/>
</dbReference>
<evidence type="ECO:0000313" key="2">
    <source>
        <dbReference type="Proteomes" id="UP000264071"/>
    </source>
</evidence>
<evidence type="ECO:0000313" key="1">
    <source>
        <dbReference type="EMBL" id="HCT56480.1"/>
    </source>
</evidence>
<organism evidence="1 2">
    <name type="scientific">Gemmatimonas aurantiaca</name>
    <dbReference type="NCBI Taxonomy" id="173480"/>
    <lineage>
        <taxon>Bacteria</taxon>
        <taxon>Pseudomonadati</taxon>
        <taxon>Gemmatimonadota</taxon>
        <taxon>Gemmatimonadia</taxon>
        <taxon>Gemmatimonadales</taxon>
        <taxon>Gemmatimonadaceae</taxon>
        <taxon>Gemmatimonas</taxon>
    </lineage>
</organism>
<protein>
    <submittedName>
        <fullName evidence="1">Uncharacterized protein</fullName>
    </submittedName>
</protein>
<sequence>MPSLRTPVWLLRGISSIPGVLALQGSSLSFVATDTGSAWPRQLRTLEHDVGAPGFAAAVESGASSVLFRWPTTEVRVWVPWYYFGGGLKIARGRSVLRFSFGRPANLRGSHLDAASEQIQEVRRMRARGDEWIAALRAADH</sequence>
<accession>A0A3D4V5T8</accession>
<comment type="caution">
    <text evidence="1">The sequence shown here is derived from an EMBL/GenBank/DDBJ whole genome shotgun (WGS) entry which is preliminary data.</text>
</comment>